<keyword evidence="3" id="KW-1185">Reference proteome</keyword>
<dbReference type="Pfam" id="PF00583">
    <property type="entry name" value="Acetyltransf_1"/>
    <property type="match status" value="1"/>
</dbReference>
<feature type="domain" description="N-acetyltransferase" evidence="1">
    <location>
        <begin position="1"/>
        <end position="183"/>
    </location>
</feature>
<dbReference type="EMBL" id="JAELUP010000016">
    <property type="protein sequence ID" value="MBJ6360973.1"/>
    <property type="molecule type" value="Genomic_DNA"/>
</dbReference>
<comment type="caution">
    <text evidence="2">The sequence shown here is derived from an EMBL/GenBank/DDBJ whole genome shotgun (WGS) entry which is preliminary data.</text>
</comment>
<dbReference type="InterPro" id="IPR000182">
    <property type="entry name" value="GNAT_dom"/>
</dbReference>
<dbReference type="PANTHER" id="PTHR43072">
    <property type="entry name" value="N-ACETYLTRANSFERASE"/>
    <property type="match status" value="1"/>
</dbReference>
<accession>A0A934J616</accession>
<dbReference type="AlphaFoldDB" id="A0A934J616"/>
<sequence length="191" mass="21591">MIRPAEIKDSKEIAGLIYEIWEGMDLFVLNHYSREVITEGLSEAVADQDNKFSHRNVLVKEQEGRVAGIVIAYDGSREFELHDRLIAILRRCFLRESFESDREADRGEWYIDMLCVDKSNRGQGIGTKLLEAAETYGAKKGFAIVSLNVEQDNSGARRLYEALGYQEIKQIMIADHEYAHMVKPSGCATGA</sequence>
<dbReference type="SUPFAM" id="SSF55729">
    <property type="entry name" value="Acyl-CoA N-acyltransferases (Nat)"/>
    <property type="match status" value="1"/>
</dbReference>
<reference evidence="2" key="1">
    <citation type="submission" date="2020-12" db="EMBL/GenBank/DDBJ databases">
        <authorList>
            <person name="Huq M.A."/>
        </authorList>
    </citation>
    <scope>NUCLEOTIDE SEQUENCE</scope>
    <source>
        <strain evidence="2">MAHUQ-46</strain>
    </source>
</reference>
<dbReference type="RefSeq" id="WP_199018533.1">
    <property type="nucleotide sequence ID" value="NZ_JAELUP010000016.1"/>
</dbReference>
<evidence type="ECO:0000313" key="3">
    <source>
        <dbReference type="Proteomes" id="UP000640274"/>
    </source>
</evidence>
<protein>
    <submittedName>
        <fullName evidence="2">GNAT family N-acetyltransferase</fullName>
    </submittedName>
</protein>
<evidence type="ECO:0000313" key="2">
    <source>
        <dbReference type="EMBL" id="MBJ6360973.1"/>
    </source>
</evidence>
<name>A0A934J616_9BACL</name>
<gene>
    <name evidence="2" type="ORF">JFN88_06530</name>
</gene>
<dbReference type="Gene3D" id="3.40.630.30">
    <property type="match status" value="1"/>
</dbReference>
<dbReference type="PANTHER" id="PTHR43072:SF58">
    <property type="entry name" value="N-ACETYLTRANSFERASE DOMAIN-CONTAINING PROTEIN"/>
    <property type="match status" value="1"/>
</dbReference>
<organism evidence="2 3">
    <name type="scientific">Paenibacillus roseus</name>
    <dbReference type="NCBI Taxonomy" id="2798579"/>
    <lineage>
        <taxon>Bacteria</taxon>
        <taxon>Bacillati</taxon>
        <taxon>Bacillota</taxon>
        <taxon>Bacilli</taxon>
        <taxon>Bacillales</taxon>
        <taxon>Paenibacillaceae</taxon>
        <taxon>Paenibacillus</taxon>
    </lineage>
</organism>
<dbReference type="CDD" id="cd04301">
    <property type="entry name" value="NAT_SF"/>
    <property type="match status" value="1"/>
</dbReference>
<dbReference type="GO" id="GO:0016747">
    <property type="term" value="F:acyltransferase activity, transferring groups other than amino-acyl groups"/>
    <property type="evidence" value="ECO:0007669"/>
    <property type="project" value="InterPro"/>
</dbReference>
<dbReference type="PROSITE" id="PS51186">
    <property type="entry name" value="GNAT"/>
    <property type="match status" value="1"/>
</dbReference>
<evidence type="ECO:0000259" key="1">
    <source>
        <dbReference type="PROSITE" id="PS51186"/>
    </source>
</evidence>
<dbReference type="Proteomes" id="UP000640274">
    <property type="component" value="Unassembled WGS sequence"/>
</dbReference>
<proteinExistence type="predicted"/>
<dbReference type="InterPro" id="IPR016181">
    <property type="entry name" value="Acyl_CoA_acyltransferase"/>
</dbReference>